<dbReference type="AlphaFoldDB" id="A0A6A6VJJ5"/>
<reference evidence="1" key="1">
    <citation type="journal article" date="2020" name="Stud. Mycol.">
        <title>101 Dothideomycetes genomes: a test case for predicting lifestyles and emergence of pathogens.</title>
        <authorList>
            <person name="Haridas S."/>
            <person name="Albert R."/>
            <person name="Binder M."/>
            <person name="Bloem J."/>
            <person name="Labutti K."/>
            <person name="Salamov A."/>
            <person name="Andreopoulos B."/>
            <person name="Baker S."/>
            <person name="Barry K."/>
            <person name="Bills G."/>
            <person name="Bluhm B."/>
            <person name="Cannon C."/>
            <person name="Castanera R."/>
            <person name="Culley D."/>
            <person name="Daum C."/>
            <person name="Ezra D."/>
            <person name="Gonzalez J."/>
            <person name="Henrissat B."/>
            <person name="Kuo A."/>
            <person name="Liang C."/>
            <person name="Lipzen A."/>
            <person name="Lutzoni F."/>
            <person name="Magnuson J."/>
            <person name="Mondo S."/>
            <person name="Nolan M."/>
            <person name="Ohm R."/>
            <person name="Pangilinan J."/>
            <person name="Park H.-J."/>
            <person name="Ramirez L."/>
            <person name="Alfaro M."/>
            <person name="Sun H."/>
            <person name="Tritt A."/>
            <person name="Yoshinaga Y."/>
            <person name="Zwiers L.-H."/>
            <person name="Turgeon B."/>
            <person name="Goodwin S."/>
            <person name="Spatafora J."/>
            <person name="Crous P."/>
            <person name="Grigoriev I."/>
        </authorList>
    </citation>
    <scope>NUCLEOTIDE SEQUENCE</scope>
    <source>
        <strain evidence="1">CBS 119925</strain>
    </source>
</reference>
<gene>
    <name evidence="1" type="ORF">M011DRAFT_465636</name>
</gene>
<organism evidence="1 2">
    <name type="scientific">Sporormia fimetaria CBS 119925</name>
    <dbReference type="NCBI Taxonomy" id="1340428"/>
    <lineage>
        <taxon>Eukaryota</taxon>
        <taxon>Fungi</taxon>
        <taxon>Dikarya</taxon>
        <taxon>Ascomycota</taxon>
        <taxon>Pezizomycotina</taxon>
        <taxon>Dothideomycetes</taxon>
        <taxon>Pleosporomycetidae</taxon>
        <taxon>Pleosporales</taxon>
        <taxon>Sporormiaceae</taxon>
        <taxon>Sporormia</taxon>
    </lineage>
</organism>
<proteinExistence type="predicted"/>
<sequence length="283" mass="31936">MREARNTERKVQRGRRKETVKTFAQYLGQAERRAYNGDQKAVRQWAKMASIILKIPAPAPRIITPADLVLPNANDGLENRRIAFTEVYLRTKVSPCGPLLIVSPHDVLLAGYYDLYSADYHFMLRRCCRNPSQHYVPTLALHDFVDEAGRATNRVRLEVFIGPLELLTTKFSYTGVPSPTSMQLLARDSNSTRLDSTFFVSCRLIGNTYIEFQIPRFIVHCVLRGATISQLGEVVKGKEVIGPGNPPLVFYGVFVSDPDEGYYEAIYGPLPPEVRLNYDYAGD</sequence>
<evidence type="ECO:0000313" key="1">
    <source>
        <dbReference type="EMBL" id="KAF2749986.1"/>
    </source>
</evidence>
<keyword evidence="2" id="KW-1185">Reference proteome</keyword>
<dbReference type="EMBL" id="MU006565">
    <property type="protein sequence ID" value="KAF2749986.1"/>
    <property type="molecule type" value="Genomic_DNA"/>
</dbReference>
<name>A0A6A6VJJ5_9PLEO</name>
<evidence type="ECO:0000313" key="2">
    <source>
        <dbReference type="Proteomes" id="UP000799440"/>
    </source>
</evidence>
<accession>A0A6A6VJJ5</accession>
<dbReference type="Proteomes" id="UP000799440">
    <property type="component" value="Unassembled WGS sequence"/>
</dbReference>
<protein>
    <submittedName>
        <fullName evidence="1">Uncharacterized protein</fullName>
    </submittedName>
</protein>